<dbReference type="InterPro" id="IPR011055">
    <property type="entry name" value="Dup_hybrid_motif"/>
</dbReference>
<accession>A0A1B2DH46</accession>
<feature type="coiled-coil region" evidence="2">
    <location>
        <begin position="189"/>
        <end position="256"/>
    </location>
</feature>
<protein>
    <submittedName>
        <fullName evidence="6">Uncharacterized protein</fullName>
    </submittedName>
</protein>
<dbReference type="InterPro" id="IPR057309">
    <property type="entry name" value="PcsB_CC"/>
</dbReference>
<dbReference type="PANTHER" id="PTHR21666">
    <property type="entry name" value="PEPTIDASE-RELATED"/>
    <property type="match status" value="1"/>
</dbReference>
<evidence type="ECO:0000313" key="6">
    <source>
        <dbReference type="EMBL" id="ANY66995.1"/>
    </source>
</evidence>
<dbReference type="RefSeq" id="WP_237163449.1">
    <property type="nucleotide sequence ID" value="NZ_CP016808.1"/>
</dbReference>
<dbReference type="GO" id="GO:0004222">
    <property type="term" value="F:metalloendopeptidase activity"/>
    <property type="evidence" value="ECO:0007669"/>
    <property type="project" value="TreeGrafter"/>
</dbReference>
<feature type="domain" description="M23ase beta-sheet core" evidence="4">
    <location>
        <begin position="319"/>
        <end position="415"/>
    </location>
</feature>
<dbReference type="Gene3D" id="6.10.250.3150">
    <property type="match status" value="1"/>
</dbReference>
<dbReference type="CDD" id="cd12797">
    <property type="entry name" value="M23_peptidase"/>
    <property type="match status" value="1"/>
</dbReference>
<organism evidence="6">
    <name type="scientific">Paenibacillus sp. BIHB 4019</name>
    <dbReference type="NCBI Taxonomy" id="1870819"/>
    <lineage>
        <taxon>Bacteria</taxon>
        <taxon>Bacillati</taxon>
        <taxon>Bacillota</taxon>
        <taxon>Bacilli</taxon>
        <taxon>Bacillales</taxon>
        <taxon>Paenibacillaceae</taxon>
        <taxon>Paenibacillus</taxon>
    </lineage>
</organism>
<dbReference type="Gene3D" id="2.70.70.10">
    <property type="entry name" value="Glucose Permease (Domain IIA)"/>
    <property type="match status" value="1"/>
</dbReference>
<dbReference type="Pfam" id="PF24568">
    <property type="entry name" value="CC_PcsB"/>
    <property type="match status" value="1"/>
</dbReference>
<feature type="coiled-coil region" evidence="2">
    <location>
        <begin position="28"/>
        <end position="111"/>
    </location>
</feature>
<reference evidence="6" key="1">
    <citation type="submission" date="2016-08" db="EMBL/GenBank/DDBJ databases">
        <title>Complete Genome Seqeunce of Paenibacillus sp. BIHB 4019 from tea rhizoplane.</title>
        <authorList>
            <person name="Thakur R."/>
            <person name="Swarnkar M.K."/>
            <person name="Gulati A."/>
        </authorList>
    </citation>
    <scope>NUCLEOTIDE SEQUENCE [LARGE SCALE GENOMIC DNA]</scope>
    <source>
        <strain evidence="6">BIHB4019</strain>
    </source>
</reference>
<evidence type="ECO:0000259" key="4">
    <source>
        <dbReference type="Pfam" id="PF01551"/>
    </source>
</evidence>
<evidence type="ECO:0000259" key="5">
    <source>
        <dbReference type="Pfam" id="PF24568"/>
    </source>
</evidence>
<dbReference type="EMBL" id="CP016808">
    <property type="protein sequence ID" value="ANY66995.1"/>
    <property type="molecule type" value="Genomic_DNA"/>
</dbReference>
<sequence>MKRRNLIVLMVIMTVLLVQPLSSSAASLDSINKQLSDAKKAIDKAQKEADATEQQKTEVSTLKSDVQASIKAVLAQLDAVVVNMNNTQAKVDQTESELQQAGAELVEAEGRVKTRDILIQQRLRLMYENGSVSYLDVLLNASSFSDFIDRFDSLQLILSQDRSILEQNKVDQALVEEKKAEVEHKLEEVKTMYTKLQNYQSDLAKKEAEKNKLVAEYDHQLEDLEDISAEQEALMIEFAQKVSELEAEKVAKLEAERIAREKAAAAAAAAAGKGNGSNGGGSGGTVYTGGKLGMPIFDSYRVSSGYGYRIHPITGSKKLHTGIDFAAPQGTAIHAAESGVVIMAQRWSGYGNAVIIDHGGGMWTLYGHIREGGIKVSKGDSVTKGQKIAEVGSTGNSTGPHLHFEVRINGSTTDPSSYLK</sequence>
<gene>
    <name evidence="6" type="ORF">BBD42_11320</name>
</gene>
<keyword evidence="2" id="KW-0175">Coiled coil</keyword>
<dbReference type="SUPFAM" id="SSF51261">
    <property type="entry name" value="Duplicated hybrid motif"/>
    <property type="match status" value="1"/>
</dbReference>
<dbReference type="Pfam" id="PF01551">
    <property type="entry name" value="Peptidase_M23"/>
    <property type="match status" value="1"/>
</dbReference>
<keyword evidence="1 3" id="KW-0732">Signal</keyword>
<feature type="signal peptide" evidence="3">
    <location>
        <begin position="1"/>
        <end position="25"/>
    </location>
</feature>
<dbReference type="PANTHER" id="PTHR21666:SF289">
    <property type="entry name" value="L-ALA--D-GLU ENDOPEPTIDASE"/>
    <property type="match status" value="1"/>
</dbReference>
<proteinExistence type="predicted"/>
<dbReference type="InterPro" id="IPR016047">
    <property type="entry name" value="M23ase_b-sheet_dom"/>
</dbReference>
<evidence type="ECO:0000256" key="2">
    <source>
        <dbReference type="SAM" id="Coils"/>
    </source>
</evidence>
<evidence type="ECO:0000256" key="1">
    <source>
        <dbReference type="ARBA" id="ARBA00022729"/>
    </source>
</evidence>
<feature type="chain" id="PRO_5008535115" evidence="3">
    <location>
        <begin position="26"/>
        <end position="420"/>
    </location>
</feature>
<evidence type="ECO:0000256" key="3">
    <source>
        <dbReference type="SAM" id="SignalP"/>
    </source>
</evidence>
<feature type="domain" description="Peptidoglycan hydrolase PcsB coiled-coil" evidence="5">
    <location>
        <begin position="107"/>
        <end position="178"/>
    </location>
</feature>
<name>A0A1B2DH46_9BACL</name>
<dbReference type="InterPro" id="IPR050570">
    <property type="entry name" value="Cell_wall_metabolism_enzyme"/>
</dbReference>
<dbReference type="AlphaFoldDB" id="A0A1B2DH46"/>